<accession>A0ABT2UI02</accession>
<sequence>MTRYVTKLYERHLEPSGITSTQLAILNFIERHQELTMNELAEMLLMDRTTLVRALKPLQIQGYVLTTRHLNEPRRHLLSLSPSGCLKIEEAMPLWEAAQHEYETEIGYEHARALRNDLLRITGAL</sequence>
<keyword evidence="3" id="KW-0804">Transcription</keyword>
<organism evidence="5 6">
    <name type="scientific">Paenibacillus baimaensis</name>
    <dbReference type="NCBI Taxonomy" id="2982185"/>
    <lineage>
        <taxon>Bacteria</taxon>
        <taxon>Bacillati</taxon>
        <taxon>Bacillota</taxon>
        <taxon>Bacilli</taxon>
        <taxon>Bacillales</taxon>
        <taxon>Paenibacillaceae</taxon>
        <taxon>Paenibacillus</taxon>
    </lineage>
</organism>
<evidence type="ECO:0000259" key="4">
    <source>
        <dbReference type="PROSITE" id="PS50995"/>
    </source>
</evidence>
<dbReference type="PANTHER" id="PTHR42756">
    <property type="entry name" value="TRANSCRIPTIONAL REGULATOR, MARR"/>
    <property type="match status" value="1"/>
</dbReference>
<keyword evidence="1" id="KW-0805">Transcription regulation</keyword>
<evidence type="ECO:0000256" key="2">
    <source>
        <dbReference type="ARBA" id="ARBA00023125"/>
    </source>
</evidence>
<proteinExistence type="predicted"/>
<dbReference type="SUPFAM" id="SSF46785">
    <property type="entry name" value="Winged helix' DNA-binding domain"/>
    <property type="match status" value="1"/>
</dbReference>
<dbReference type="Gene3D" id="1.10.10.10">
    <property type="entry name" value="Winged helix-like DNA-binding domain superfamily/Winged helix DNA-binding domain"/>
    <property type="match status" value="1"/>
</dbReference>
<comment type="caution">
    <text evidence="5">The sequence shown here is derived from an EMBL/GenBank/DDBJ whole genome shotgun (WGS) entry which is preliminary data.</text>
</comment>
<dbReference type="PROSITE" id="PS50995">
    <property type="entry name" value="HTH_MARR_2"/>
    <property type="match status" value="1"/>
</dbReference>
<evidence type="ECO:0000313" key="6">
    <source>
        <dbReference type="Proteomes" id="UP001652445"/>
    </source>
</evidence>
<dbReference type="InterPro" id="IPR036388">
    <property type="entry name" value="WH-like_DNA-bd_sf"/>
</dbReference>
<dbReference type="Proteomes" id="UP001652445">
    <property type="component" value="Unassembled WGS sequence"/>
</dbReference>
<evidence type="ECO:0000256" key="1">
    <source>
        <dbReference type="ARBA" id="ARBA00023015"/>
    </source>
</evidence>
<dbReference type="SMART" id="SM00347">
    <property type="entry name" value="HTH_MARR"/>
    <property type="match status" value="1"/>
</dbReference>
<dbReference type="InterPro" id="IPR000835">
    <property type="entry name" value="HTH_MarR-typ"/>
</dbReference>
<dbReference type="EMBL" id="JAOQIO010000084">
    <property type="protein sequence ID" value="MCU6794283.1"/>
    <property type="molecule type" value="Genomic_DNA"/>
</dbReference>
<evidence type="ECO:0000313" key="5">
    <source>
        <dbReference type="EMBL" id="MCU6794283.1"/>
    </source>
</evidence>
<dbReference type="Pfam" id="PF12802">
    <property type="entry name" value="MarR_2"/>
    <property type="match status" value="1"/>
</dbReference>
<dbReference type="InterPro" id="IPR036390">
    <property type="entry name" value="WH_DNA-bd_sf"/>
</dbReference>
<evidence type="ECO:0000256" key="3">
    <source>
        <dbReference type="ARBA" id="ARBA00023163"/>
    </source>
</evidence>
<keyword evidence="2" id="KW-0238">DNA-binding</keyword>
<gene>
    <name evidence="5" type="ORF">OB236_19445</name>
</gene>
<dbReference type="PANTHER" id="PTHR42756:SF1">
    <property type="entry name" value="TRANSCRIPTIONAL REPRESSOR OF EMRAB OPERON"/>
    <property type="match status" value="1"/>
</dbReference>
<feature type="domain" description="HTH marR-type" evidence="4">
    <location>
        <begin position="1"/>
        <end position="123"/>
    </location>
</feature>
<reference evidence="5 6" key="1">
    <citation type="submission" date="2022-09" db="EMBL/GenBank/DDBJ databases">
        <authorList>
            <person name="Han X.L."/>
            <person name="Wang Q."/>
            <person name="Lu T."/>
        </authorList>
    </citation>
    <scope>NUCLEOTIDE SEQUENCE [LARGE SCALE GENOMIC DNA]</scope>
    <source>
        <strain evidence="5 6">WQ 127069</strain>
    </source>
</reference>
<keyword evidence="6" id="KW-1185">Reference proteome</keyword>
<protein>
    <submittedName>
        <fullName evidence="5">MarR family winged helix-turn-helix transcriptional regulator</fullName>
    </submittedName>
</protein>
<name>A0ABT2UI02_9BACL</name>
<dbReference type="RefSeq" id="WP_256711410.1">
    <property type="nucleotide sequence ID" value="NZ_JAOQIO010000084.1"/>
</dbReference>